<dbReference type="PANTHER" id="PTHR31374">
    <property type="entry name" value="AUXIN-INDUCED PROTEIN-LIKE-RELATED"/>
    <property type="match status" value="1"/>
</dbReference>
<protein>
    <recommendedName>
        <fullName evidence="4">Small auxin up regulated protein</fullName>
    </recommendedName>
</protein>
<comment type="caution">
    <text evidence="2">The sequence shown here is derived from an EMBL/GenBank/DDBJ whole genome shotgun (WGS) entry which is preliminary data.</text>
</comment>
<name>A0ABD1YBE6_9MARC</name>
<proteinExistence type="inferred from homology"/>
<dbReference type="InterPro" id="IPR003676">
    <property type="entry name" value="SAUR_fam"/>
</dbReference>
<dbReference type="PANTHER" id="PTHR31374:SF32">
    <property type="entry name" value="SAUR FAMILY PROTEIN"/>
    <property type="match status" value="1"/>
</dbReference>
<reference evidence="2 3" key="1">
    <citation type="submission" date="2024-09" db="EMBL/GenBank/DDBJ databases">
        <title>Chromosome-scale assembly of Riccia fluitans.</title>
        <authorList>
            <person name="Paukszto L."/>
            <person name="Sawicki J."/>
            <person name="Karawczyk K."/>
            <person name="Piernik-Szablinska J."/>
            <person name="Szczecinska M."/>
            <person name="Mazdziarz M."/>
        </authorList>
    </citation>
    <scope>NUCLEOTIDE SEQUENCE [LARGE SCALE GENOMIC DNA]</scope>
    <source>
        <strain evidence="2">Rf_01</strain>
        <tissue evidence="2">Aerial parts of the thallus</tissue>
    </source>
</reference>
<dbReference type="Pfam" id="PF02519">
    <property type="entry name" value="Auxin_inducible"/>
    <property type="match status" value="1"/>
</dbReference>
<accession>A0ABD1YBE6</accession>
<comment type="similarity">
    <text evidence="1">Belongs to the ARG7 family.</text>
</comment>
<dbReference type="Proteomes" id="UP001605036">
    <property type="component" value="Unassembled WGS sequence"/>
</dbReference>
<evidence type="ECO:0008006" key="4">
    <source>
        <dbReference type="Google" id="ProtNLM"/>
    </source>
</evidence>
<sequence length="151" mass="17029">MALGKMPNNSSRFIKKIRGLTSEKRSTEQNTYRRLTSALHLQPMQLGRAGKHFKIFKITGASGKIPKGFLAVYVGQERRRYVISTSVLTHSLFAQLLQRSEQEFGFQYEGGVCIACDCDLFENVIWMIVNKVPAATTTNLDDFRAISDSSF</sequence>
<gene>
    <name evidence="2" type="ORF">R1flu_003082</name>
</gene>
<dbReference type="EMBL" id="JBHFFA010000006">
    <property type="protein sequence ID" value="KAL2622877.1"/>
    <property type="molecule type" value="Genomic_DNA"/>
</dbReference>
<organism evidence="2 3">
    <name type="scientific">Riccia fluitans</name>
    <dbReference type="NCBI Taxonomy" id="41844"/>
    <lineage>
        <taxon>Eukaryota</taxon>
        <taxon>Viridiplantae</taxon>
        <taxon>Streptophyta</taxon>
        <taxon>Embryophyta</taxon>
        <taxon>Marchantiophyta</taxon>
        <taxon>Marchantiopsida</taxon>
        <taxon>Marchantiidae</taxon>
        <taxon>Marchantiales</taxon>
        <taxon>Ricciaceae</taxon>
        <taxon>Riccia</taxon>
    </lineage>
</organism>
<keyword evidence="3" id="KW-1185">Reference proteome</keyword>
<evidence type="ECO:0000313" key="2">
    <source>
        <dbReference type="EMBL" id="KAL2622877.1"/>
    </source>
</evidence>
<dbReference type="AlphaFoldDB" id="A0ABD1YBE6"/>
<evidence type="ECO:0000313" key="3">
    <source>
        <dbReference type="Proteomes" id="UP001605036"/>
    </source>
</evidence>
<evidence type="ECO:0000256" key="1">
    <source>
        <dbReference type="ARBA" id="ARBA00006974"/>
    </source>
</evidence>